<feature type="transmembrane region" description="Helical" evidence="1">
    <location>
        <begin position="233"/>
        <end position="256"/>
    </location>
</feature>
<dbReference type="AlphaFoldDB" id="A0A7J3QG54"/>
<gene>
    <name evidence="2" type="ORF">ENV02_03375</name>
</gene>
<evidence type="ECO:0000256" key="1">
    <source>
        <dbReference type="SAM" id="Phobius"/>
    </source>
</evidence>
<keyword evidence="1" id="KW-0472">Membrane</keyword>
<accession>A0A7J3QG54</accession>
<feature type="transmembrane region" description="Helical" evidence="1">
    <location>
        <begin position="186"/>
        <end position="213"/>
    </location>
</feature>
<feature type="transmembrane region" description="Helical" evidence="1">
    <location>
        <begin position="6"/>
        <end position="33"/>
    </location>
</feature>
<proteinExistence type="predicted"/>
<organism evidence="2">
    <name type="scientific">Ignisphaera aggregans</name>
    <dbReference type="NCBI Taxonomy" id="334771"/>
    <lineage>
        <taxon>Archaea</taxon>
        <taxon>Thermoproteota</taxon>
        <taxon>Thermoprotei</taxon>
        <taxon>Desulfurococcales</taxon>
        <taxon>Desulfurococcaceae</taxon>
        <taxon>Ignisphaera</taxon>
    </lineage>
</organism>
<keyword evidence="1" id="KW-1133">Transmembrane helix</keyword>
<feature type="transmembrane region" description="Helical" evidence="1">
    <location>
        <begin position="310"/>
        <end position="330"/>
    </location>
</feature>
<dbReference type="EMBL" id="DTET01000169">
    <property type="protein sequence ID" value="HGV66841.1"/>
    <property type="molecule type" value="Genomic_DNA"/>
</dbReference>
<evidence type="ECO:0000313" key="2">
    <source>
        <dbReference type="EMBL" id="HGV66841.1"/>
    </source>
</evidence>
<evidence type="ECO:0008006" key="3">
    <source>
        <dbReference type="Google" id="ProtNLM"/>
    </source>
</evidence>
<comment type="caution">
    <text evidence="2">The sequence shown here is derived from an EMBL/GenBank/DDBJ whole genome shotgun (WGS) entry which is preliminary data.</text>
</comment>
<name>A0A7J3QG54_9CREN</name>
<feature type="transmembrane region" description="Helical" evidence="1">
    <location>
        <begin position="336"/>
        <end position="360"/>
    </location>
</feature>
<feature type="transmembrane region" description="Helical" evidence="1">
    <location>
        <begin position="54"/>
        <end position="74"/>
    </location>
</feature>
<reference evidence="2" key="1">
    <citation type="journal article" date="2020" name="mSystems">
        <title>Genome- and Community-Level Interaction Insights into Carbon Utilization and Element Cycling Functions of Hydrothermarchaeota in Hydrothermal Sediment.</title>
        <authorList>
            <person name="Zhou Z."/>
            <person name="Liu Y."/>
            <person name="Xu W."/>
            <person name="Pan J."/>
            <person name="Luo Z.H."/>
            <person name="Li M."/>
        </authorList>
    </citation>
    <scope>NUCLEOTIDE SEQUENCE [LARGE SCALE GENOMIC DNA]</scope>
    <source>
        <strain evidence="2">SpSt-721</strain>
    </source>
</reference>
<feature type="transmembrane region" description="Helical" evidence="1">
    <location>
        <begin position="263"/>
        <end position="280"/>
    </location>
</feature>
<protein>
    <recommendedName>
        <fullName evidence="3">DUF2029 domain-containing protein</fullName>
    </recommendedName>
</protein>
<keyword evidence="1" id="KW-0812">Transmembrane</keyword>
<feature type="transmembrane region" description="Helical" evidence="1">
    <location>
        <begin position="80"/>
        <end position="100"/>
    </location>
</feature>
<feature type="transmembrane region" description="Helical" evidence="1">
    <location>
        <begin position="112"/>
        <end position="130"/>
    </location>
</feature>
<feature type="transmembrane region" description="Helical" evidence="1">
    <location>
        <begin position="136"/>
        <end position="166"/>
    </location>
</feature>
<sequence>MEKEIAIPITLFLIGFMLRFAIAVQGIHGTDIIAHVNGSRSLLLTGSPYCAASYNYPPLYSVLQLASILIFGWNPLGYKFMPILFDSLLSITIYFAVKMFTHSRRLAIASQILWILNPLAFVASAWYGLFDSIPALFTLASILTLAISKTMFSSTLLALGIVSKVYPALFLLPQALNPKNKKLRDIVMYVTTATIISIVIEVLLSIKCFQRAFEYQLSFHMQRIDKGLSLIPYTPYSAIISLALPTAVLSVTAYALRVRGRYTVENYFAWASICTALAIALNPFIYPHYLIWLLPLAVIYIVYRFKEKGVAVAATYISIFSAIGLTNWKFYRICMIVTALSISLYIVLISLIVVVMSSIIKEQNL</sequence>